<proteinExistence type="inferred from homology"/>
<evidence type="ECO:0000256" key="6">
    <source>
        <dbReference type="ARBA" id="ARBA00023146"/>
    </source>
</evidence>
<dbReference type="RefSeq" id="WP_289164263.1">
    <property type="nucleotide sequence ID" value="NZ_JASZZN010000009.1"/>
</dbReference>
<organism evidence="9 10">
    <name type="scientific">Roseiconus lacunae</name>
    <dbReference type="NCBI Taxonomy" id="2605694"/>
    <lineage>
        <taxon>Bacteria</taxon>
        <taxon>Pseudomonadati</taxon>
        <taxon>Planctomycetota</taxon>
        <taxon>Planctomycetia</taxon>
        <taxon>Pirellulales</taxon>
        <taxon>Pirellulaceae</taxon>
        <taxon>Roseiconus</taxon>
    </lineage>
</organism>
<keyword evidence="5 7" id="KW-0067">ATP-binding</keyword>
<keyword evidence="2" id="KW-0479">Metal-binding</keyword>
<keyword evidence="10" id="KW-1185">Reference proteome</keyword>
<evidence type="ECO:0000259" key="8">
    <source>
        <dbReference type="Pfam" id="PF00749"/>
    </source>
</evidence>
<dbReference type="InterPro" id="IPR020058">
    <property type="entry name" value="Glu/Gln-tRNA-synth_Ib_cat-dom"/>
</dbReference>
<evidence type="ECO:0000256" key="2">
    <source>
        <dbReference type="ARBA" id="ARBA00022723"/>
    </source>
</evidence>
<protein>
    <submittedName>
        <fullName evidence="9">tRNA glutamyl-Q(34) synthetase GluQRS</fullName>
        <ecNumber evidence="9">6.1.1.-</ecNumber>
    </submittedName>
</protein>
<keyword evidence="3 7" id="KW-0547">Nucleotide-binding</keyword>
<comment type="caution">
    <text evidence="9">The sequence shown here is derived from an EMBL/GenBank/DDBJ whole genome shotgun (WGS) entry which is preliminary data.</text>
</comment>
<evidence type="ECO:0000313" key="10">
    <source>
        <dbReference type="Proteomes" id="UP001239462"/>
    </source>
</evidence>
<dbReference type="Pfam" id="PF00749">
    <property type="entry name" value="tRNA-synt_1c"/>
    <property type="match status" value="1"/>
</dbReference>
<keyword evidence="6 7" id="KW-0030">Aminoacyl-tRNA synthetase</keyword>
<evidence type="ECO:0000256" key="5">
    <source>
        <dbReference type="ARBA" id="ARBA00022840"/>
    </source>
</evidence>
<dbReference type="Proteomes" id="UP001239462">
    <property type="component" value="Unassembled WGS sequence"/>
</dbReference>
<gene>
    <name evidence="9" type="primary">gluQRS</name>
    <name evidence="9" type="ORF">QTN89_14315</name>
</gene>
<dbReference type="Gene3D" id="3.40.50.620">
    <property type="entry name" value="HUPs"/>
    <property type="match status" value="1"/>
</dbReference>
<evidence type="ECO:0000256" key="7">
    <source>
        <dbReference type="RuleBase" id="RU363037"/>
    </source>
</evidence>
<reference evidence="9 10" key="1">
    <citation type="submission" date="2023-06" db="EMBL/GenBank/DDBJ databases">
        <title>Roseiconus lacunae JC819 isolated from Gulf of Mannar region, Tamil Nadu.</title>
        <authorList>
            <person name="Pk S."/>
            <person name="Ch S."/>
            <person name="Ch V.R."/>
        </authorList>
    </citation>
    <scope>NUCLEOTIDE SEQUENCE [LARGE SCALE GENOMIC DNA]</scope>
    <source>
        <strain evidence="9 10">JC819</strain>
    </source>
</reference>
<dbReference type="SUPFAM" id="SSF52374">
    <property type="entry name" value="Nucleotidylyl transferase"/>
    <property type="match status" value="1"/>
</dbReference>
<dbReference type="InterPro" id="IPR000924">
    <property type="entry name" value="Glu/Gln-tRNA-synth"/>
</dbReference>
<dbReference type="PANTHER" id="PTHR43311">
    <property type="entry name" value="GLUTAMATE--TRNA LIGASE"/>
    <property type="match status" value="1"/>
</dbReference>
<evidence type="ECO:0000256" key="3">
    <source>
        <dbReference type="ARBA" id="ARBA00022741"/>
    </source>
</evidence>
<comment type="similarity">
    <text evidence="7">Belongs to the class-I aminoacyl-tRNA synthetase family.</text>
</comment>
<keyword evidence="7" id="KW-0648">Protein biosynthesis</keyword>
<keyword evidence="4" id="KW-0862">Zinc</keyword>
<name>A0ABT7PK08_9BACT</name>
<dbReference type="EMBL" id="JASZZN010000009">
    <property type="protein sequence ID" value="MDM4016616.1"/>
    <property type="molecule type" value="Genomic_DNA"/>
</dbReference>
<dbReference type="NCBIfam" id="NF004315">
    <property type="entry name" value="PRK05710.1-4"/>
    <property type="match status" value="1"/>
</dbReference>
<evidence type="ECO:0000256" key="1">
    <source>
        <dbReference type="ARBA" id="ARBA00022598"/>
    </source>
</evidence>
<evidence type="ECO:0000313" key="9">
    <source>
        <dbReference type="EMBL" id="MDM4016616.1"/>
    </source>
</evidence>
<keyword evidence="1 7" id="KW-0436">Ligase</keyword>
<dbReference type="EC" id="6.1.1.-" evidence="9"/>
<evidence type="ECO:0000256" key="4">
    <source>
        <dbReference type="ARBA" id="ARBA00022833"/>
    </source>
</evidence>
<dbReference type="InterPro" id="IPR049940">
    <property type="entry name" value="GluQ/Sye"/>
</dbReference>
<dbReference type="GO" id="GO:0016874">
    <property type="term" value="F:ligase activity"/>
    <property type="evidence" value="ECO:0007669"/>
    <property type="project" value="UniProtKB-KW"/>
</dbReference>
<accession>A0ABT7PK08</accession>
<dbReference type="PRINTS" id="PR00987">
    <property type="entry name" value="TRNASYNTHGLU"/>
</dbReference>
<sequence>MIRGRLAPSPTGAQHLGNARTHLAAYWAARSVGGELALRIDDLDSPRVKSWAADQAIDDLRWLGIEWDTPIARQTEHVEHYRRAIETLHRHDLIYPCYCSRKDIEEAISAPHESRFRGESAPYPGTCSGYQYGDRIEDREHCFRFRAIDKALRFDDRSMGTLRCNPAKELGDFPVVTRSGHASYQLAVLIDDRLQGVNQVVRGNDLVASTFRQIDLAERLEIEAPEYAHLPLVRGSDGRRLAKRHGDTRLSFYRDQGVRPERIVGWAAASLGLIDRIEDCEAGELIECFDWEKLPTEDLLLGPETKRFAE</sequence>
<dbReference type="PANTHER" id="PTHR43311:SF1">
    <property type="entry name" value="GLUTAMYL-Q TRNA(ASP) SYNTHETASE"/>
    <property type="match status" value="1"/>
</dbReference>
<feature type="domain" description="Glutamyl/glutaminyl-tRNA synthetase class Ib catalytic" evidence="8">
    <location>
        <begin position="2"/>
        <end position="265"/>
    </location>
</feature>
<dbReference type="InterPro" id="IPR014729">
    <property type="entry name" value="Rossmann-like_a/b/a_fold"/>
</dbReference>